<accession>A0A1A8ZAK3</accession>
<dbReference type="Gene3D" id="1.25.40.10">
    <property type="entry name" value="Tetratricopeptide repeat domain"/>
    <property type="match status" value="1"/>
</dbReference>
<evidence type="ECO:0000313" key="3">
    <source>
        <dbReference type="EMBL" id="SBT40861.1"/>
    </source>
</evidence>
<gene>
    <name evidence="3" type="ORF">GA0070611_1416</name>
</gene>
<organism evidence="3 4">
    <name type="scientific">Micromonospora auratinigra</name>
    <dbReference type="NCBI Taxonomy" id="261654"/>
    <lineage>
        <taxon>Bacteria</taxon>
        <taxon>Bacillati</taxon>
        <taxon>Actinomycetota</taxon>
        <taxon>Actinomycetes</taxon>
        <taxon>Micromonosporales</taxon>
        <taxon>Micromonosporaceae</taxon>
        <taxon>Micromonospora</taxon>
    </lineage>
</organism>
<dbReference type="STRING" id="261654.GA0070611_1416"/>
<dbReference type="PATRIC" id="fig|261654.4.peg.1443"/>
<dbReference type="InterPro" id="IPR024983">
    <property type="entry name" value="CHAT_dom"/>
</dbReference>
<evidence type="ECO:0000256" key="1">
    <source>
        <dbReference type="SAM" id="MobiDB-lite"/>
    </source>
</evidence>
<evidence type="ECO:0000313" key="4">
    <source>
        <dbReference type="Proteomes" id="UP000199385"/>
    </source>
</evidence>
<evidence type="ECO:0000259" key="2">
    <source>
        <dbReference type="Pfam" id="PF12770"/>
    </source>
</evidence>
<feature type="domain" description="CHAT" evidence="2">
    <location>
        <begin position="722"/>
        <end position="991"/>
    </location>
</feature>
<reference evidence="4" key="1">
    <citation type="submission" date="2016-06" db="EMBL/GenBank/DDBJ databases">
        <authorList>
            <person name="Varghese N."/>
            <person name="Submissions Spin"/>
        </authorList>
    </citation>
    <scope>NUCLEOTIDE SEQUENCE [LARGE SCALE GENOMIC DNA]</scope>
    <source>
        <strain evidence="4">DSM 44815</strain>
    </source>
</reference>
<feature type="region of interest" description="Disordered" evidence="1">
    <location>
        <begin position="369"/>
        <end position="392"/>
    </location>
</feature>
<keyword evidence="4" id="KW-1185">Reference proteome</keyword>
<dbReference type="EMBL" id="LT594323">
    <property type="protein sequence ID" value="SBT40861.1"/>
    <property type="molecule type" value="Genomic_DNA"/>
</dbReference>
<name>A0A1A8ZAK3_9ACTN</name>
<sequence length="992" mass="108302">MAGQSIEPGERALAARQIIERGGKERDLPRIDQGIAELRALLKNDGWTDEARAVLLADLGEGLIERSELTRSRKDAIEAAGVLRESLNGEMDEDFRAFRLWQLNLAHQRCYEFGGPVSELEAADLALRKLQELDAMPPAMVASAVGLLRGEWYAAFRDVSLLNPAIDLLAESLQEDPSNGIILAHLLQYRVEHLRRLEDSDSLVELCRSLLPVDLRTASFFLGSACRLRYDITRQPEDLDASVSAFRTAIDLYPEPEDEQAMAMSMLVRSLAARFEHRGQQHDLTEALGVAERARTIPVEDPATRAGVETNLALAYTAAHERTRDVEHARQAERLHRAALTGIGGGGPERAALVMNMAAEIVESVADTNGEENTSALRPGLRQRRAKRRDTRQIDEAVRLAREAVDMLPVGYQERAVYQCSLSSMLVRRHELTGRTEDITEAVRLAREAADATRDRGAENARASTVLGYALQREGRAPTSEIIALWRVAGAETSARTEVRLMACRMWAHALMKSDNIPAALEPYTAAVDLFTELTWAGSAAEDSEHRMANWPHLANDAAACAIAADQPERALELLERGRAVLWSQTLHLNGDLADLHDQRPAAAIKLQQLFGELRADGGDVARRAALSDQITALVGEIRTDPRFTDFLGTPSASTIRDATADGPIVVINASRWRCDALVVTPAGVEVVPLPDAGAAELVRRARQHLVSVLEEARSMERDLTDLLDWLWHAVGRPVLGALGGNRPGRLWWCPTGLFAMLPLHAAQPRDGSPGMLDRVVSSYTPTVAALRHSRAPRPAKPASLVVVSVGDLPRQELKGAKAEAAAVVSGADRPSEWLDSSEATPAAVLAALTRASWSHFCCHGIVHLEKPSSSGLLLAGGEMLSVARLRAAPTSGEFAFLSACHTALAGVANTDEAITLTAALQYAGWRQVVGTLWPLDDAIAVDLTKRFYEQLDRRADGAPDAETALHRSIRWLRETRPDQPSLWANLIHFGA</sequence>
<dbReference type="RefSeq" id="WP_091659427.1">
    <property type="nucleotide sequence ID" value="NZ_LT594323.1"/>
</dbReference>
<dbReference type="AlphaFoldDB" id="A0A1A8ZAK3"/>
<dbReference type="Pfam" id="PF12770">
    <property type="entry name" value="CHAT"/>
    <property type="match status" value="1"/>
</dbReference>
<proteinExistence type="predicted"/>
<feature type="compositionally biased region" description="Basic residues" evidence="1">
    <location>
        <begin position="381"/>
        <end position="390"/>
    </location>
</feature>
<dbReference type="Proteomes" id="UP000199385">
    <property type="component" value="Chromosome I"/>
</dbReference>
<protein>
    <submittedName>
        <fullName evidence="3">CHAT domain-containing protein</fullName>
    </submittedName>
</protein>
<dbReference type="InterPro" id="IPR011990">
    <property type="entry name" value="TPR-like_helical_dom_sf"/>
</dbReference>
<dbReference type="OrthoDB" id="3206999at2"/>